<gene>
    <name evidence="6" type="ORF">ACFQ39_12825</name>
</gene>
<dbReference type="EMBL" id="JBHTMY010000003">
    <property type="protein sequence ID" value="MFD1316502.1"/>
    <property type="molecule type" value="Genomic_DNA"/>
</dbReference>
<dbReference type="InterPro" id="IPR036451">
    <property type="entry name" value="CblAdoTrfase-like_sf"/>
</dbReference>
<evidence type="ECO:0000313" key="7">
    <source>
        <dbReference type="Proteomes" id="UP001597201"/>
    </source>
</evidence>
<keyword evidence="7" id="KW-1185">Reference proteome</keyword>
<dbReference type="InterPro" id="IPR016030">
    <property type="entry name" value="CblAdoTrfase-like"/>
</dbReference>
<proteinExistence type="inferred from homology"/>
<evidence type="ECO:0000256" key="3">
    <source>
        <dbReference type="ARBA" id="ARBA00022840"/>
    </source>
</evidence>
<dbReference type="RefSeq" id="WP_377179541.1">
    <property type="nucleotide sequence ID" value="NZ_JBHTMY010000003.1"/>
</dbReference>
<dbReference type="Proteomes" id="UP001597201">
    <property type="component" value="Unassembled WGS sequence"/>
</dbReference>
<evidence type="ECO:0000256" key="1">
    <source>
        <dbReference type="ARBA" id="ARBA00022679"/>
    </source>
</evidence>
<dbReference type="PANTHER" id="PTHR12213">
    <property type="entry name" value="CORRINOID ADENOSYLTRANSFERASE"/>
    <property type="match status" value="1"/>
</dbReference>
<dbReference type="Gene3D" id="1.20.1200.10">
    <property type="entry name" value="Cobalamin adenosyltransferase-like"/>
    <property type="match status" value="1"/>
</dbReference>
<evidence type="ECO:0000256" key="4">
    <source>
        <dbReference type="RuleBase" id="RU366026"/>
    </source>
</evidence>
<evidence type="ECO:0000313" key="6">
    <source>
        <dbReference type="EMBL" id="MFD1316502.1"/>
    </source>
</evidence>
<evidence type="ECO:0000256" key="2">
    <source>
        <dbReference type="ARBA" id="ARBA00022741"/>
    </source>
</evidence>
<accession>A0ABW3Y3Q3</accession>
<feature type="domain" description="Cobalamin adenosyltransferase-like" evidence="5">
    <location>
        <begin position="3"/>
        <end position="173"/>
    </location>
</feature>
<dbReference type="SUPFAM" id="SSF89028">
    <property type="entry name" value="Cobalamin adenosyltransferase-like"/>
    <property type="match status" value="1"/>
</dbReference>
<comment type="catalytic activity">
    <reaction evidence="4">
        <text>2 cob(II)alamin + reduced [electron-transfer flavoprotein] + 2 ATP = 2 adenosylcob(III)alamin + 2 triphosphate + oxidized [electron-transfer flavoprotein] + 3 H(+)</text>
        <dbReference type="Rhea" id="RHEA:28671"/>
        <dbReference type="Rhea" id="RHEA-COMP:10685"/>
        <dbReference type="Rhea" id="RHEA-COMP:10686"/>
        <dbReference type="ChEBI" id="CHEBI:15378"/>
        <dbReference type="ChEBI" id="CHEBI:16304"/>
        <dbReference type="ChEBI" id="CHEBI:18036"/>
        <dbReference type="ChEBI" id="CHEBI:18408"/>
        <dbReference type="ChEBI" id="CHEBI:30616"/>
        <dbReference type="ChEBI" id="CHEBI:57692"/>
        <dbReference type="ChEBI" id="CHEBI:58307"/>
        <dbReference type="EC" id="2.5.1.17"/>
    </reaction>
</comment>
<comment type="caution">
    <text evidence="6">The sequence shown here is derived from an EMBL/GenBank/DDBJ whole genome shotgun (WGS) entry which is preliminary data.</text>
</comment>
<name>A0ABW3Y3Q3_9FLAO</name>
<dbReference type="InterPro" id="IPR029499">
    <property type="entry name" value="PduO-typ"/>
</dbReference>
<evidence type="ECO:0000259" key="5">
    <source>
        <dbReference type="Pfam" id="PF01923"/>
    </source>
</evidence>
<reference evidence="7" key="1">
    <citation type="journal article" date="2019" name="Int. J. Syst. Evol. Microbiol.">
        <title>The Global Catalogue of Microorganisms (GCM) 10K type strain sequencing project: providing services to taxonomists for standard genome sequencing and annotation.</title>
        <authorList>
            <consortium name="The Broad Institute Genomics Platform"/>
            <consortium name="The Broad Institute Genome Sequencing Center for Infectious Disease"/>
            <person name="Wu L."/>
            <person name="Ma J."/>
        </authorList>
    </citation>
    <scope>NUCLEOTIDE SEQUENCE [LARGE SCALE GENOMIC DNA]</scope>
    <source>
        <strain evidence="7">CCUG 61485</strain>
    </source>
</reference>
<dbReference type="NCBIfam" id="TIGR00636">
    <property type="entry name" value="PduO_Nterm"/>
    <property type="match status" value="1"/>
</dbReference>
<dbReference type="GO" id="GO:0008817">
    <property type="term" value="F:corrinoid adenosyltransferase activity"/>
    <property type="evidence" value="ECO:0007669"/>
    <property type="project" value="UniProtKB-EC"/>
</dbReference>
<comment type="similarity">
    <text evidence="4">Belongs to the Cob(I)alamin adenosyltransferase family.</text>
</comment>
<dbReference type="PANTHER" id="PTHR12213:SF0">
    <property type="entry name" value="CORRINOID ADENOSYLTRANSFERASE MMAB"/>
    <property type="match status" value="1"/>
</dbReference>
<dbReference type="EC" id="2.5.1.17" evidence="4"/>
<comment type="pathway">
    <text evidence="4">Cofactor biosynthesis; adenosylcobalamin biosynthesis; adenosylcobalamin from cob(II)yrinate a,c-diamide: step 2/7.</text>
</comment>
<comment type="catalytic activity">
    <reaction evidence="4">
        <text>2 cob(II)yrinate a,c diamide + reduced [electron-transfer flavoprotein] + 2 ATP = 2 adenosylcob(III)yrinate a,c-diamide + 2 triphosphate + oxidized [electron-transfer flavoprotein] + 3 H(+)</text>
        <dbReference type="Rhea" id="RHEA:11528"/>
        <dbReference type="Rhea" id="RHEA-COMP:10685"/>
        <dbReference type="Rhea" id="RHEA-COMP:10686"/>
        <dbReference type="ChEBI" id="CHEBI:15378"/>
        <dbReference type="ChEBI" id="CHEBI:18036"/>
        <dbReference type="ChEBI" id="CHEBI:30616"/>
        <dbReference type="ChEBI" id="CHEBI:57692"/>
        <dbReference type="ChEBI" id="CHEBI:58307"/>
        <dbReference type="ChEBI" id="CHEBI:58503"/>
        <dbReference type="ChEBI" id="CHEBI:58537"/>
        <dbReference type="EC" id="2.5.1.17"/>
    </reaction>
</comment>
<keyword evidence="2 4" id="KW-0547">Nucleotide-binding</keyword>
<keyword evidence="1 4" id="KW-0808">Transferase</keyword>
<dbReference type="Pfam" id="PF01923">
    <property type="entry name" value="Cob_adeno_trans"/>
    <property type="match status" value="1"/>
</dbReference>
<sequence>MKIYTKTGDTGDTSLFGGERVKKYNPRLEAYGTIDELNCHVGLISVQKIPSNLKDELNQIQNLLFTIGAMLATPPSKEKLKSGKDRLQIEKLSEKDVLSLEDSIDRMNEFLPGMTHFILPGGNTTVSFCHIARTVCRRAERMIVKLADEEPVLPIIITYINRLSDYLFVLARKLTFDQKAEEVKWISR</sequence>
<protein>
    <recommendedName>
        <fullName evidence="4">Corrinoid adenosyltransferase</fullName>
        <ecNumber evidence="4">2.5.1.17</ecNumber>
    </recommendedName>
    <alternativeName>
        <fullName evidence="4">Cob(II)alamin adenosyltransferase</fullName>
    </alternativeName>
    <alternativeName>
        <fullName evidence="4">Cob(II)yrinic acid a,c-diamide adenosyltransferase</fullName>
    </alternativeName>
    <alternativeName>
        <fullName evidence="4">Cobinamide/cobalamin adenosyltransferase</fullName>
    </alternativeName>
</protein>
<keyword evidence="4" id="KW-0169">Cobalamin biosynthesis</keyword>
<keyword evidence="3 4" id="KW-0067">ATP-binding</keyword>
<organism evidence="6 7">
    <name type="scientific">Namhaeicola litoreus</name>
    <dbReference type="NCBI Taxonomy" id="1052145"/>
    <lineage>
        <taxon>Bacteria</taxon>
        <taxon>Pseudomonadati</taxon>
        <taxon>Bacteroidota</taxon>
        <taxon>Flavobacteriia</taxon>
        <taxon>Flavobacteriales</taxon>
        <taxon>Flavobacteriaceae</taxon>
        <taxon>Namhaeicola</taxon>
    </lineage>
</organism>